<name>A0A015SUS5_BACFG</name>
<proteinExistence type="predicted"/>
<organism evidence="1 2">
    <name type="scientific">Bacteroides fragilis str. 3988T(B)14</name>
    <dbReference type="NCBI Taxonomy" id="1339315"/>
    <lineage>
        <taxon>Bacteria</taxon>
        <taxon>Pseudomonadati</taxon>
        <taxon>Bacteroidota</taxon>
        <taxon>Bacteroidia</taxon>
        <taxon>Bacteroidales</taxon>
        <taxon>Bacteroidaceae</taxon>
        <taxon>Bacteroides</taxon>
    </lineage>
</organism>
<dbReference type="EMBL" id="JGCY01000220">
    <property type="protein sequence ID" value="EXY75934.1"/>
    <property type="molecule type" value="Genomic_DNA"/>
</dbReference>
<dbReference type="Proteomes" id="UP000020529">
    <property type="component" value="Unassembled WGS sequence"/>
</dbReference>
<dbReference type="AlphaFoldDB" id="A0A015SUS5"/>
<evidence type="ECO:0000313" key="2">
    <source>
        <dbReference type="Proteomes" id="UP000020529"/>
    </source>
</evidence>
<comment type="caution">
    <text evidence="1">The sequence shown here is derived from an EMBL/GenBank/DDBJ whole genome shotgun (WGS) entry which is preliminary data.</text>
</comment>
<sequence>MTKKWQYLCRCLLVLVFIGGVIPAKAQLVERVCRTDYKISPERKGELLLELDNISFFKDNEFAGTVIKGYSLPGLWIQPKFVYYPLKNIKLEGGVHMLWFSGAYRYPSVSYQDIALWKGEQYQKGAHLLPFFRAQISMKSVDLILGNIYGGSNHGLIAPLYNPELNLTADPETGFQVLAGAPWIDLDAWIDWQSFIFRDDTHQEAFTVGLSTRFKLNAPSSTFHCYIPLQILAQHRGGEIDTIRESSVQTLMNGAVGAGVTWNIDRRILKRVNVELDAAGYYQQKGELWPYRKGIGVYSSAFVDLGNFRVKMGHWICNDFITMFGIPYFGTVSTKKEGITYDKPQTLFCSIEYSRMFGKHYALGLKADAYQFFPGTMRSANGELTSPGSTTSFSVGVYFRINPSFLLKKF</sequence>
<dbReference type="RefSeq" id="WP_005813824.1">
    <property type="nucleotide sequence ID" value="NZ_JGCY01000220.1"/>
</dbReference>
<reference evidence="1 2" key="1">
    <citation type="submission" date="2014-02" db="EMBL/GenBank/DDBJ databases">
        <authorList>
            <person name="Sears C."/>
            <person name="Carroll K."/>
            <person name="Sack B.R."/>
            <person name="Qadri F."/>
            <person name="Myers L.L."/>
            <person name="Chung G.-T."/>
            <person name="Escheverria P."/>
            <person name="Fraser C.M."/>
            <person name="Sadzewicz L."/>
            <person name="Shefchek K.A."/>
            <person name="Tallon L."/>
            <person name="Das S.P."/>
            <person name="Daugherty S."/>
            <person name="Mongodin E.F."/>
        </authorList>
    </citation>
    <scope>NUCLEOTIDE SEQUENCE [LARGE SCALE GENOMIC DNA]</scope>
    <source>
        <strain evidence="2">3988T(B)14</strain>
    </source>
</reference>
<evidence type="ECO:0000313" key="1">
    <source>
        <dbReference type="EMBL" id="EXY75934.1"/>
    </source>
</evidence>
<protein>
    <submittedName>
        <fullName evidence="1">Putative exported protein</fullName>
    </submittedName>
</protein>
<gene>
    <name evidence="1" type="ORF">M124_0143</name>
</gene>
<dbReference type="PATRIC" id="fig|1339315.3.peg.961"/>
<accession>A0A015SUS5</accession>